<dbReference type="EMBL" id="NRQW01000240">
    <property type="protein sequence ID" value="PLZ90206.1"/>
    <property type="molecule type" value="Genomic_DNA"/>
</dbReference>
<sequence>MPDSLLTTFAEKQQVFANLREILEIHGGVWITPDLTTQDDLNHLRQISPGLQRLNQTASIVSHRPINNYHFENLDHVKRFAYEQGFWVEEYSTLDVMDQLTCLEALGINSDVASSILACLSVFALTLCNSA</sequence>
<gene>
    <name evidence="1" type="ORF">CEN44_11215</name>
</gene>
<protein>
    <submittedName>
        <fullName evidence="1">Uncharacterized protein</fullName>
    </submittedName>
</protein>
<evidence type="ECO:0000313" key="1">
    <source>
        <dbReference type="EMBL" id="PLZ90206.1"/>
    </source>
</evidence>
<evidence type="ECO:0000313" key="2">
    <source>
        <dbReference type="Proteomes" id="UP000235036"/>
    </source>
</evidence>
<comment type="caution">
    <text evidence="1">The sequence shown here is derived from an EMBL/GenBank/DDBJ whole genome shotgun (WGS) entry which is preliminary data.</text>
</comment>
<reference evidence="1 2" key="1">
    <citation type="submission" date="2017-08" db="EMBL/GenBank/DDBJ databases">
        <title>Genomes of Fischerella (Mastigocladus) sp. strains.</title>
        <authorList>
            <person name="Miller S.R."/>
        </authorList>
    </citation>
    <scope>NUCLEOTIDE SEQUENCE [LARGE SCALE GENOMIC DNA]</scope>
    <source>
        <strain evidence="1 2">CCMEE 5323</strain>
    </source>
</reference>
<keyword evidence="2" id="KW-1185">Reference proteome</keyword>
<name>A0A2N6K3M4_FISMU</name>
<proteinExistence type="predicted"/>
<accession>A0A2N6K3M4</accession>
<dbReference type="RefSeq" id="WP_016867792.1">
    <property type="nucleotide sequence ID" value="NZ_CAWNVR010000335.1"/>
</dbReference>
<dbReference type="Proteomes" id="UP000235036">
    <property type="component" value="Unassembled WGS sequence"/>
</dbReference>
<dbReference type="AlphaFoldDB" id="A0A2N6K3M4"/>
<organism evidence="1 2">
    <name type="scientific">Fischerella muscicola CCMEE 5323</name>
    <dbReference type="NCBI Taxonomy" id="2019572"/>
    <lineage>
        <taxon>Bacteria</taxon>
        <taxon>Bacillati</taxon>
        <taxon>Cyanobacteriota</taxon>
        <taxon>Cyanophyceae</taxon>
        <taxon>Nostocales</taxon>
        <taxon>Hapalosiphonaceae</taxon>
        <taxon>Fischerella</taxon>
    </lineage>
</organism>